<dbReference type="InterPro" id="IPR050341">
    <property type="entry name" value="PP1_catalytic_subunit"/>
</dbReference>
<dbReference type="GO" id="GO:0004722">
    <property type="term" value="F:protein serine/threonine phosphatase activity"/>
    <property type="evidence" value="ECO:0007669"/>
    <property type="project" value="UniProtKB-EC"/>
</dbReference>
<dbReference type="PANTHER" id="PTHR11668:SF496">
    <property type="entry name" value="SERINE_THREONINE-PROTEIN PHOSPHATASE"/>
    <property type="match status" value="1"/>
</dbReference>
<evidence type="ECO:0000313" key="5">
    <source>
        <dbReference type="EMBL" id="KAG8195279.1"/>
    </source>
</evidence>
<dbReference type="SMART" id="SM00156">
    <property type="entry name" value="PP2Ac"/>
    <property type="match status" value="1"/>
</dbReference>
<dbReference type="EMBL" id="JAFNEN010000090">
    <property type="protein sequence ID" value="KAG8195279.1"/>
    <property type="molecule type" value="Genomic_DNA"/>
</dbReference>
<sequence length="595" mass="67814">MDNSGWWLPYKEVEPSKTWRTIAEEILKTLTNSGKILGILHHCHIQYHAAVPPITRVTFLAEGDQILSSSCNTEWFSAQDLQTLAKSDLRSLEFLSWLKSLKSTGRPVATSTELTISNSIISNVQESENIPKSSFESLIDSTGFGLKGQQLVYHDFICHNYPCLTMNIHMFHKYLKSIHWWEEEELSKICPHLFRSFDSNSTGHLTCKDFLMGMAVMNQSTPHGGTPAEMRCRYIFRYYDTNNDGIMESSEFRSMISDVYVMKGITMDDDALDKTVVDHAKTFQIQGNEKLSLTNFLQTVGQLKFRGTSSLLRSPEPVIHSILNKKGLNNVHPKPNHNISIKRRRENSTEDVFENINGDGDLFEKKYELATHSVKVRRSGALIGINSLWDMEGTAAVSKSVKFPSTMRIERVSSVDSFSLQSQANEMLQGLSYFEHTIKSDPKSSRSPKEAFSWGNTDRDALARCLISICKSAHDVISKEDRLLRLSSPAYVLGDIHGNFSDLVCFEKTLWRMGTLLTPASFLFLGDYVDRGQHGVEVIAYIFSQKLLAPEKFHLLRGNHEVREIQQMFTFHRECLAKFGERIWKLEMNWNAHDL</sequence>
<proteinExistence type="inferred from homology"/>
<dbReference type="SUPFAM" id="SSF56300">
    <property type="entry name" value="Metallo-dependent phosphatases"/>
    <property type="match status" value="1"/>
</dbReference>
<organism evidence="5 6">
    <name type="scientific">Oedothorax gibbosus</name>
    <dbReference type="NCBI Taxonomy" id="931172"/>
    <lineage>
        <taxon>Eukaryota</taxon>
        <taxon>Metazoa</taxon>
        <taxon>Ecdysozoa</taxon>
        <taxon>Arthropoda</taxon>
        <taxon>Chelicerata</taxon>
        <taxon>Arachnida</taxon>
        <taxon>Araneae</taxon>
        <taxon>Araneomorphae</taxon>
        <taxon>Entelegynae</taxon>
        <taxon>Araneoidea</taxon>
        <taxon>Linyphiidae</taxon>
        <taxon>Erigoninae</taxon>
        <taxon>Oedothorax</taxon>
    </lineage>
</organism>
<keyword evidence="6" id="KW-1185">Reference proteome</keyword>
<accession>A0AAV6VH88</accession>
<feature type="domain" description="EF-hand" evidence="4">
    <location>
        <begin position="227"/>
        <end position="262"/>
    </location>
</feature>
<dbReference type="SUPFAM" id="SSF47473">
    <property type="entry name" value="EF-hand"/>
    <property type="match status" value="1"/>
</dbReference>
<reference evidence="5 6" key="1">
    <citation type="journal article" date="2022" name="Nat. Ecol. Evol.">
        <title>A masculinizing supergene underlies an exaggerated male reproductive morph in a spider.</title>
        <authorList>
            <person name="Hendrickx F."/>
            <person name="De Corte Z."/>
            <person name="Sonet G."/>
            <person name="Van Belleghem S.M."/>
            <person name="Kostlbacher S."/>
            <person name="Vangestel C."/>
        </authorList>
    </citation>
    <scope>NUCLEOTIDE SEQUENCE [LARGE SCALE GENOMIC DNA]</scope>
    <source>
        <strain evidence="5">W744_W776</strain>
    </source>
</reference>
<dbReference type="InterPro" id="IPR011992">
    <property type="entry name" value="EF-hand-dom_pair"/>
</dbReference>
<dbReference type="InterPro" id="IPR002048">
    <property type="entry name" value="EF_hand_dom"/>
</dbReference>
<dbReference type="PROSITE" id="PS00018">
    <property type="entry name" value="EF_HAND_1"/>
    <property type="match status" value="2"/>
</dbReference>
<dbReference type="EC" id="3.1.3.16" evidence="3"/>
<keyword evidence="2" id="KW-0106">Calcium</keyword>
<name>A0AAV6VH88_9ARAC</name>
<dbReference type="Gene3D" id="1.10.238.10">
    <property type="entry name" value="EF-hand"/>
    <property type="match status" value="1"/>
</dbReference>
<dbReference type="Gene3D" id="3.60.21.10">
    <property type="match status" value="1"/>
</dbReference>
<dbReference type="Pfam" id="PF00149">
    <property type="entry name" value="Metallophos"/>
    <property type="match status" value="1"/>
</dbReference>
<dbReference type="PROSITE" id="PS00125">
    <property type="entry name" value="SER_THR_PHOSPHATASE"/>
    <property type="match status" value="1"/>
</dbReference>
<evidence type="ECO:0000256" key="3">
    <source>
        <dbReference type="RuleBase" id="RU004273"/>
    </source>
</evidence>
<dbReference type="PANTHER" id="PTHR11668">
    <property type="entry name" value="SERINE/THREONINE PROTEIN PHOSPHATASE"/>
    <property type="match status" value="1"/>
</dbReference>
<comment type="catalytic activity">
    <reaction evidence="3">
        <text>O-phospho-L-threonyl-[protein] + H2O = L-threonyl-[protein] + phosphate</text>
        <dbReference type="Rhea" id="RHEA:47004"/>
        <dbReference type="Rhea" id="RHEA-COMP:11060"/>
        <dbReference type="Rhea" id="RHEA-COMP:11605"/>
        <dbReference type="ChEBI" id="CHEBI:15377"/>
        <dbReference type="ChEBI" id="CHEBI:30013"/>
        <dbReference type="ChEBI" id="CHEBI:43474"/>
        <dbReference type="ChEBI" id="CHEBI:61977"/>
        <dbReference type="EC" id="3.1.3.16"/>
    </reaction>
</comment>
<dbReference type="GO" id="GO:0005737">
    <property type="term" value="C:cytoplasm"/>
    <property type="evidence" value="ECO:0007669"/>
    <property type="project" value="TreeGrafter"/>
</dbReference>
<dbReference type="Proteomes" id="UP000827092">
    <property type="component" value="Unassembled WGS sequence"/>
</dbReference>
<evidence type="ECO:0000259" key="4">
    <source>
        <dbReference type="PROSITE" id="PS50222"/>
    </source>
</evidence>
<dbReference type="InterPro" id="IPR004843">
    <property type="entry name" value="Calcineurin-like_PHP"/>
</dbReference>
<evidence type="ECO:0000313" key="6">
    <source>
        <dbReference type="Proteomes" id="UP000827092"/>
    </source>
</evidence>
<evidence type="ECO:0000256" key="1">
    <source>
        <dbReference type="ARBA" id="ARBA00008294"/>
    </source>
</evidence>
<keyword evidence="3" id="KW-0378">Hydrolase</keyword>
<dbReference type="AlphaFoldDB" id="A0AAV6VH88"/>
<feature type="domain" description="EF-hand" evidence="4">
    <location>
        <begin position="185"/>
        <end position="220"/>
    </location>
</feature>
<dbReference type="InterPro" id="IPR029052">
    <property type="entry name" value="Metallo-depent_PP-like"/>
</dbReference>
<dbReference type="InterPro" id="IPR018247">
    <property type="entry name" value="EF_Hand_1_Ca_BS"/>
</dbReference>
<gene>
    <name evidence="5" type="ORF">JTE90_028429</name>
</gene>
<evidence type="ECO:0000256" key="2">
    <source>
        <dbReference type="ARBA" id="ARBA00022837"/>
    </source>
</evidence>
<dbReference type="PROSITE" id="PS50222">
    <property type="entry name" value="EF_HAND_2"/>
    <property type="match status" value="2"/>
</dbReference>
<comment type="caution">
    <text evidence="5">The sequence shown here is derived from an EMBL/GenBank/DDBJ whole genome shotgun (WGS) entry which is preliminary data.</text>
</comment>
<dbReference type="GO" id="GO:0005509">
    <property type="term" value="F:calcium ion binding"/>
    <property type="evidence" value="ECO:0007669"/>
    <property type="project" value="InterPro"/>
</dbReference>
<comment type="similarity">
    <text evidence="1 3">Belongs to the PPP phosphatase family.</text>
</comment>
<dbReference type="GO" id="GO:0005634">
    <property type="term" value="C:nucleus"/>
    <property type="evidence" value="ECO:0007669"/>
    <property type="project" value="TreeGrafter"/>
</dbReference>
<dbReference type="InterPro" id="IPR006186">
    <property type="entry name" value="Ser/Thr-sp_prot-phosphatase"/>
</dbReference>
<protein>
    <recommendedName>
        <fullName evidence="3">Serine/threonine-protein phosphatase</fullName>
        <ecNumber evidence="3">3.1.3.16</ecNumber>
    </recommendedName>
</protein>
<dbReference type="PRINTS" id="PR00114">
    <property type="entry name" value="STPHPHTASE"/>
</dbReference>